<dbReference type="Proteomes" id="UP000077315">
    <property type="component" value="Unassembled WGS sequence"/>
</dbReference>
<accession>A0A167JYN6</accession>
<keyword evidence="3" id="KW-1185">Reference proteome</keyword>
<dbReference type="PANTHER" id="PTHR36050:SF1">
    <property type="entry name" value="O-FUCOSYLTRANSFERASE 30"/>
    <property type="match status" value="1"/>
</dbReference>
<dbReference type="PANTHER" id="PTHR36050">
    <property type="entry name" value="O-FUCOSYLTRANSFERASE 30"/>
    <property type="match status" value="1"/>
</dbReference>
<dbReference type="AlphaFoldDB" id="A0A167JYN6"/>
<sequence length="463" mass="52628">MYHPTRTVKTWAVGISVIFVCSLVSLMYVSQQSSIDIITEQYIPQRDSDEKYISFLPHSGLHNQLSSLTNALVLASLINRTLIVPELNLGSGTYWRYTPVLADRLEICLPRLLEHAPESVECWDYKKYVPVAVESIVDLSEIHALGIKTYQRESLQRDYFQTYWSVPNDERNRSLAIEYTDRVRYSYQFHDTLGLGKRADMPGAYDSYINIPDLILRQEKFLVFNSMFGANRLLLTKKKNIALRRLVRNKLVFSHPDILKYSKTLVDRLGGPGNFASAHVRQGDGAFKASVQDTMQEVRIALEGTNRSKNKNGGSVNATQASEDQKLIQRLSKIPKKGLALLDECKRIQETDNKTNNLHPRLRLIYMATDAKKPRERFDELYNEFVCMFCLSDFPDIISSVLLNSTVDTMGAGVYENQGKLLLPPVDASVASFGSIFFGTHGSTFSSYIRNQNRLFHKLKKSG</sequence>
<name>A0A167JYN6_PHYB8</name>
<dbReference type="GO" id="GO:0016740">
    <property type="term" value="F:transferase activity"/>
    <property type="evidence" value="ECO:0007669"/>
    <property type="project" value="UniProtKB-KW"/>
</dbReference>
<dbReference type="OrthoDB" id="1882547at2759"/>
<dbReference type="RefSeq" id="XP_018284968.1">
    <property type="nucleotide sequence ID" value="XM_018443503.1"/>
</dbReference>
<evidence type="ECO:0008006" key="4">
    <source>
        <dbReference type="Google" id="ProtNLM"/>
    </source>
</evidence>
<protein>
    <recommendedName>
        <fullName evidence="4">O-fucosyltransferase family protein</fullName>
    </recommendedName>
</protein>
<keyword evidence="1" id="KW-0812">Transmembrane</keyword>
<organism evidence="2 3">
    <name type="scientific">Phycomyces blakesleeanus (strain ATCC 8743b / DSM 1359 / FGSC 10004 / NBRC 33097 / NRRL 1555)</name>
    <dbReference type="NCBI Taxonomy" id="763407"/>
    <lineage>
        <taxon>Eukaryota</taxon>
        <taxon>Fungi</taxon>
        <taxon>Fungi incertae sedis</taxon>
        <taxon>Mucoromycota</taxon>
        <taxon>Mucoromycotina</taxon>
        <taxon>Mucoromycetes</taxon>
        <taxon>Mucorales</taxon>
        <taxon>Phycomycetaceae</taxon>
        <taxon>Phycomyces</taxon>
    </lineage>
</organism>
<reference evidence="3" key="1">
    <citation type="submission" date="2015-06" db="EMBL/GenBank/DDBJ databases">
        <title>Expansion of signal transduction pathways in fungi by whole-genome duplication.</title>
        <authorList>
            <consortium name="DOE Joint Genome Institute"/>
            <person name="Corrochano L.M."/>
            <person name="Kuo A."/>
            <person name="Marcet-Houben M."/>
            <person name="Polaino S."/>
            <person name="Salamov A."/>
            <person name="Villalobos J.M."/>
            <person name="Alvarez M.I."/>
            <person name="Avalos J."/>
            <person name="Benito E.P."/>
            <person name="Benoit I."/>
            <person name="Burger G."/>
            <person name="Camino L.P."/>
            <person name="Canovas D."/>
            <person name="Cerda-Olmedo E."/>
            <person name="Cheng J.-F."/>
            <person name="Dominguez A."/>
            <person name="Elias M."/>
            <person name="Eslava A.P."/>
            <person name="Glaser F."/>
            <person name="Grimwood J."/>
            <person name="Gutierrez G."/>
            <person name="Heitman J."/>
            <person name="Henrissat B."/>
            <person name="Iturriaga E.A."/>
            <person name="Lang B.F."/>
            <person name="Lavin J.L."/>
            <person name="Lee S."/>
            <person name="Li W."/>
            <person name="Lindquist E."/>
            <person name="Lopez-Garcia S."/>
            <person name="Luque E.M."/>
            <person name="Marcos A.T."/>
            <person name="Martin J."/>
            <person name="McCluskey K."/>
            <person name="Medina H.R."/>
            <person name="Miralles-Duran A."/>
            <person name="Miyazaki A."/>
            <person name="Munoz-Torres E."/>
            <person name="Oguiza J.A."/>
            <person name="Ohm R."/>
            <person name="Olmedo M."/>
            <person name="Orejas M."/>
            <person name="Ortiz-Castellanos L."/>
            <person name="Pisabarro A.G."/>
            <person name="Rodriguez-Romero J."/>
            <person name="Ruiz-Herrera J."/>
            <person name="Ruiz-Vazquez R."/>
            <person name="Sanz C."/>
            <person name="Schackwitz W."/>
            <person name="Schmutz J."/>
            <person name="Shahriari M."/>
            <person name="Shelest E."/>
            <person name="Silva-Franco F."/>
            <person name="Soanes D."/>
            <person name="Syed K."/>
            <person name="Tagua V.G."/>
            <person name="Talbot N.J."/>
            <person name="Thon M."/>
            <person name="De vries R.P."/>
            <person name="Wiebenga A."/>
            <person name="Yadav J.S."/>
            <person name="Braun E.L."/>
            <person name="Baker S."/>
            <person name="Garre V."/>
            <person name="Horwitz B."/>
            <person name="Torres-Martinez S."/>
            <person name="Idnurm A."/>
            <person name="Herrera-Estrella A."/>
            <person name="Gabaldon T."/>
            <person name="Grigoriev I.V."/>
        </authorList>
    </citation>
    <scope>NUCLEOTIDE SEQUENCE [LARGE SCALE GENOMIC DNA]</scope>
    <source>
        <strain evidence="3">NRRL 1555(-)</strain>
    </source>
</reference>
<gene>
    <name evidence="2" type="ORF">PHYBLDRAFT_79775</name>
</gene>
<evidence type="ECO:0000313" key="2">
    <source>
        <dbReference type="EMBL" id="OAD66928.1"/>
    </source>
</evidence>
<feature type="transmembrane region" description="Helical" evidence="1">
    <location>
        <begin position="12"/>
        <end position="29"/>
    </location>
</feature>
<dbReference type="InParanoid" id="A0A167JYN6"/>
<keyword evidence="1" id="KW-0472">Membrane</keyword>
<dbReference type="GeneID" id="29004408"/>
<proteinExistence type="predicted"/>
<evidence type="ECO:0000256" key="1">
    <source>
        <dbReference type="SAM" id="Phobius"/>
    </source>
</evidence>
<keyword evidence="1" id="KW-1133">Transmembrane helix</keyword>
<dbReference type="EMBL" id="KV441026">
    <property type="protein sequence ID" value="OAD66928.1"/>
    <property type="molecule type" value="Genomic_DNA"/>
</dbReference>
<dbReference type="GO" id="GO:0006004">
    <property type="term" value="P:fucose metabolic process"/>
    <property type="evidence" value="ECO:0007669"/>
    <property type="project" value="UniProtKB-KW"/>
</dbReference>
<dbReference type="Gene3D" id="3.40.50.11350">
    <property type="match status" value="1"/>
</dbReference>
<dbReference type="STRING" id="763407.A0A167JYN6"/>
<dbReference type="VEuPathDB" id="FungiDB:PHYBLDRAFT_79775"/>
<evidence type="ECO:0000313" key="3">
    <source>
        <dbReference type="Proteomes" id="UP000077315"/>
    </source>
</evidence>